<dbReference type="EMBL" id="QFFJ01000002">
    <property type="protein sequence ID" value="RBL89964.1"/>
    <property type="molecule type" value="Genomic_DNA"/>
</dbReference>
<dbReference type="SUPFAM" id="SSF51905">
    <property type="entry name" value="FAD/NAD(P)-binding domain"/>
    <property type="match status" value="1"/>
</dbReference>
<dbReference type="PANTHER" id="PTHR43747">
    <property type="entry name" value="FAD-BINDING PROTEIN"/>
    <property type="match status" value="1"/>
</dbReference>
<keyword evidence="2" id="KW-0285">Flavoprotein</keyword>
<feature type="binding site" evidence="2">
    <location>
        <position position="78"/>
    </location>
    <ligand>
        <name>7-chloro-L-tryptophan</name>
        <dbReference type="ChEBI" id="CHEBI:58713"/>
    </ligand>
</feature>
<accession>A0A365XW80</accession>
<name>A0A365XW80_9BACT</name>
<evidence type="ECO:0000256" key="1">
    <source>
        <dbReference type="PIRSR" id="PIRSR011396-1"/>
    </source>
</evidence>
<keyword evidence="2" id="KW-0547">Nucleotide-binding</keyword>
<protein>
    <submittedName>
        <fullName evidence="3">Tryptophan halogenase</fullName>
    </submittedName>
</protein>
<evidence type="ECO:0000256" key="2">
    <source>
        <dbReference type="PIRSR" id="PIRSR011396-2"/>
    </source>
</evidence>
<dbReference type="SMR" id="A0A365XW80"/>
<evidence type="ECO:0000313" key="4">
    <source>
        <dbReference type="Proteomes" id="UP000253410"/>
    </source>
</evidence>
<dbReference type="InterPro" id="IPR006905">
    <property type="entry name" value="Flavin_halogenase"/>
</dbReference>
<feature type="binding site" evidence="2">
    <location>
        <begin position="13"/>
        <end position="16"/>
    </location>
    <ligand>
        <name>FAD</name>
        <dbReference type="ChEBI" id="CHEBI:57692"/>
    </ligand>
</feature>
<dbReference type="AlphaFoldDB" id="A0A365XW80"/>
<proteinExistence type="predicted"/>
<dbReference type="GO" id="GO:0000166">
    <property type="term" value="F:nucleotide binding"/>
    <property type="evidence" value="ECO:0007669"/>
    <property type="project" value="UniProtKB-KW"/>
</dbReference>
<feature type="binding site" evidence="2">
    <location>
        <position position="355"/>
    </location>
    <ligand>
        <name>FAD</name>
        <dbReference type="ChEBI" id="CHEBI:57692"/>
    </ligand>
</feature>
<dbReference type="InterPro" id="IPR050816">
    <property type="entry name" value="Flavin-dep_Halogenase_NPB"/>
</dbReference>
<dbReference type="Gene3D" id="3.50.50.60">
    <property type="entry name" value="FAD/NAD(P)-binding domain"/>
    <property type="match status" value="1"/>
</dbReference>
<gene>
    <name evidence="3" type="ORF">DF182_26180</name>
</gene>
<dbReference type="RefSeq" id="WP_113618715.1">
    <property type="nucleotide sequence ID" value="NZ_QFFJ01000002.1"/>
</dbReference>
<dbReference type="GO" id="GO:0004497">
    <property type="term" value="F:monooxygenase activity"/>
    <property type="evidence" value="ECO:0007669"/>
    <property type="project" value="InterPro"/>
</dbReference>
<evidence type="ECO:0000313" key="3">
    <source>
        <dbReference type="EMBL" id="RBL89964.1"/>
    </source>
</evidence>
<dbReference type="Pfam" id="PF04820">
    <property type="entry name" value="Trp_halogenase"/>
    <property type="match status" value="1"/>
</dbReference>
<dbReference type="InterPro" id="IPR033856">
    <property type="entry name" value="Trp_halogen"/>
</dbReference>
<dbReference type="Proteomes" id="UP000253410">
    <property type="component" value="Unassembled WGS sequence"/>
</dbReference>
<keyword evidence="2" id="KW-0274">FAD</keyword>
<comment type="caution">
    <text evidence="3">The sequence shown here is derived from an EMBL/GenBank/DDBJ whole genome shotgun (WGS) entry which is preliminary data.</text>
</comment>
<dbReference type="OrthoDB" id="9806565at2"/>
<dbReference type="PIRSF" id="PIRSF011396">
    <property type="entry name" value="Trp_halogenase"/>
    <property type="match status" value="1"/>
</dbReference>
<keyword evidence="4" id="KW-1185">Reference proteome</keyword>
<dbReference type="InterPro" id="IPR036188">
    <property type="entry name" value="FAD/NAD-bd_sf"/>
</dbReference>
<feature type="binding site" evidence="2">
    <location>
        <position position="204"/>
    </location>
    <ligand>
        <name>FAD</name>
        <dbReference type="ChEBI" id="CHEBI:57692"/>
    </ligand>
</feature>
<dbReference type="PANTHER" id="PTHR43747:SF4">
    <property type="entry name" value="FLAVIN-DEPENDENT TRYPTOPHAN HALOGENASE"/>
    <property type="match status" value="1"/>
</dbReference>
<sequence length="530" mass="60183">MSNKVSNITIVGGGTAGWMTASYLNKVFGQNVDITLVESPNISTVGVGEATFSTIKLFFDFLELEEHDWMPHCNGSYKMAIKFVDWNAEKKHFYHPFQRYEIVDGFHIGEWWLKHKDQLDAFDYSSFMVSALCDNKRAPRFLDGRVFDTKVQDLFTPDRAFKKNMLADLKIQYPYAYHFNAALLANFLRELAIGKGVRHIADDVVGVSQAENGFISGITTKEHGEIEGDLFIDCTGFKGMLINKVLNEQFIPFAESLLCDTALAMQVPRDIEKDGMNPFTSATALSSGWVWNIPLYGRDGTGYVFSSAFITPEEAEKEFRKHVGKASDNCNASLIKMRIGRNHNAWVKNCVAIGLANAFVEPLESTGIFFIQQGIEELVANFPDKQCSPELQKRYNKTIGECIDGVRDFLTLHYCASSRYDTPFWKATKHDLKLSDDLKERQAEWKVRLPNPRNINPNYHGFESYSYAVMLQGLGYSPENCLPVLQHMDSTRALEAFRRIRERTNELIRTLPSQYEYLTSVRVGQNAGVM</sequence>
<organism evidence="3 4">
    <name type="scientific">Chitinophaga flava</name>
    <dbReference type="NCBI Taxonomy" id="2259036"/>
    <lineage>
        <taxon>Bacteria</taxon>
        <taxon>Pseudomonadati</taxon>
        <taxon>Bacteroidota</taxon>
        <taxon>Chitinophagia</taxon>
        <taxon>Chitinophagales</taxon>
        <taxon>Chitinophagaceae</taxon>
        <taxon>Chitinophaga</taxon>
    </lineage>
</organism>
<feature type="binding site" evidence="2">
    <location>
        <position position="364"/>
    </location>
    <ligand>
        <name>L-tryptophan</name>
        <dbReference type="ChEBI" id="CHEBI:57912"/>
    </ligand>
</feature>
<feature type="binding site" evidence="2">
    <location>
        <position position="368"/>
    </location>
    <ligand>
        <name>FAD</name>
        <dbReference type="ChEBI" id="CHEBI:57692"/>
    </ligand>
</feature>
<reference evidence="3 4" key="1">
    <citation type="submission" date="2018-05" db="EMBL/GenBank/DDBJ databases">
        <title>Chitinophaga sp. K3CV102501T nov., isolated from isolated from a monsoon evergreen broad-leaved forest soil.</title>
        <authorList>
            <person name="Lv Y."/>
        </authorList>
    </citation>
    <scope>NUCLEOTIDE SEQUENCE [LARGE SCALE GENOMIC DNA]</scope>
    <source>
        <strain evidence="3 4">GDMCC 1.1325</strain>
    </source>
</reference>
<feature type="active site" evidence="1">
    <location>
        <position position="78"/>
    </location>
</feature>